<dbReference type="PROSITE" id="PS50017">
    <property type="entry name" value="DEATH_DOMAIN"/>
    <property type="match status" value="1"/>
</dbReference>
<dbReference type="PANTHER" id="PTHR48169">
    <property type="entry name" value="DED DOMAIN-CONTAINING PROTEIN"/>
    <property type="match status" value="1"/>
</dbReference>
<dbReference type="EMBL" id="JARBDR010000214">
    <property type="protein sequence ID" value="KAJ8318197.1"/>
    <property type="molecule type" value="Genomic_DNA"/>
</dbReference>
<name>A0ABQ9FNJ3_TEGGR</name>
<evidence type="ECO:0008006" key="6">
    <source>
        <dbReference type="Google" id="ProtNLM"/>
    </source>
</evidence>
<evidence type="ECO:0000259" key="2">
    <source>
        <dbReference type="PROSITE" id="PS50017"/>
    </source>
</evidence>
<dbReference type="Pfam" id="PF00531">
    <property type="entry name" value="Death"/>
    <property type="match status" value="1"/>
</dbReference>
<dbReference type="InterPro" id="IPR000488">
    <property type="entry name" value="Death_dom"/>
</dbReference>
<sequence length="249" mass="29189">MEFRMMLVSLSKLLKDDEFRTMKFLCSEFIKKREMESVESIMDLWENLESKEKIAPNNLTFLKDLLNNACNGRQDVFRIIQEYENNSRNPEVLAHRQNPAILNQHTGSTPAYMQKSNLHCNAHTSLHYLQFEFQKHFVAMPSLSENIAPAPVLLISHQKTLKGMKREIDILTQQLGREWRFFMRALGVSDREMVDIEEDCPRNMREQIYRCLVLWVSDDRHNPSKDKIINALRDSCVERNDIVCLLNAG</sequence>
<evidence type="ECO:0000313" key="5">
    <source>
        <dbReference type="Proteomes" id="UP001217089"/>
    </source>
</evidence>
<evidence type="ECO:0000259" key="3">
    <source>
        <dbReference type="PROSITE" id="PS50168"/>
    </source>
</evidence>
<protein>
    <recommendedName>
        <fullName evidence="6">Death domain-containing protein</fullName>
    </recommendedName>
</protein>
<dbReference type="Gene3D" id="1.10.533.10">
    <property type="entry name" value="Death Domain, Fas"/>
    <property type="match status" value="2"/>
</dbReference>
<evidence type="ECO:0000313" key="4">
    <source>
        <dbReference type="EMBL" id="KAJ8318197.1"/>
    </source>
</evidence>
<keyword evidence="1" id="KW-0053">Apoptosis</keyword>
<accession>A0ABQ9FNJ3</accession>
<dbReference type="SUPFAM" id="SSF47986">
    <property type="entry name" value="DEATH domain"/>
    <property type="match status" value="1"/>
</dbReference>
<feature type="domain" description="DED" evidence="3">
    <location>
        <begin position="2"/>
        <end position="82"/>
    </location>
</feature>
<dbReference type="CDD" id="cd08336">
    <property type="entry name" value="DED_FADD"/>
    <property type="match status" value="1"/>
</dbReference>
<feature type="domain" description="Death" evidence="2">
    <location>
        <begin position="164"/>
        <end position="234"/>
    </location>
</feature>
<dbReference type="PANTHER" id="PTHR48169:SF7">
    <property type="entry name" value="CASPASE 10"/>
    <property type="match status" value="1"/>
</dbReference>
<gene>
    <name evidence="4" type="ORF">KUTeg_003288</name>
</gene>
<dbReference type="Pfam" id="PF01335">
    <property type="entry name" value="DED"/>
    <property type="match status" value="1"/>
</dbReference>
<dbReference type="InterPro" id="IPR001875">
    <property type="entry name" value="DED_dom"/>
</dbReference>
<comment type="caution">
    <text evidence="4">The sequence shown here is derived from an EMBL/GenBank/DDBJ whole genome shotgun (WGS) entry which is preliminary data.</text>
</comment>
<organism evidence="4 5">
    <name type="scientific">Tegillarca granosa</name>
    <name type="common">Malaysian cockle</name>
    <name type="synonym">Anadara granosa</name>
    <dbReference type="NCBI Taxonomy" id="220873"/>
    <lineage>
        <taxon>Eukaryota</taxon>
        <taxon>Metazoa</taxon>
        <taxon>Spiralia</taxon>
        <taxon>Lophotrochozoa</taxon>
        <taxon>Mollusca</taxon>
        <taxon>Bivalvia</taxon>
        <taxon>Autobranchia</taxon>
        <taxon>Pteriomorphia</taxon>
        <taxon>Arcoida</taxon>
        <taxon>Arcoidea</taxon>
        <taxon>Arcidae</taxon>
        <taxon>Tegillarca</taxon>
    </lineage>
</organism>
<dbReference type="SMART" id="SM00031">
    <property type="entry name" value="DED"/>
    <property type="match status" value="1"/>
</dbReference>
<proteinExistence type="predicted"/>
<reference evidence="4 5" key="1">
    <citation type="submission" date="2022-12" db="EMBL/GenBank/DDBJ databases">
        <title>Chromosome-level genome of Tegillarca granosa.</title>
        <authorList>
            <person name="Kim J."/>
        </authorList>
    </citation>
    <scope>NUCLEOTIDE SEQUENCE [LARGE SCALE GENOMIC DNA]</scope>
    <source>
        <strain evidence="4">Teg-2019</strain>
        <tissue evidence="4">Adductor muscle</tissue>
    </source>
</reference>
<keyword evidence="5" id="KW-1185">Reference proteome</keyword>
<dbReference type="PROSITE" id="PS50168">
    <property type="entry name" value="DED"/>
    <property type="match status" value="1"/>
</dbReference>
<dbReference type="Proteomes" id="UP001217089">
    <property type="component" value="Unassembled WGS sequence"/>
</dbReference>
<evidence type="ECO:0000256" key="1">
    <source>
        <dbReference type="ARBA" id="ARBA00022703"/>
    </source>
</evidence>
<dbReference type="InterPro" id="IPR011029">
    <property type="entry name" value="DEATH-like_dom_sf"/>
</dbReference>